<protein>
    <submittedName>
        <fullName evidence="1">Uncharacterized protein</fullName>
    </submittedName>
</protein>
<evidence type="ECO:0000313" key="1">
    <source>
        <dbReference type="EMBL" id="KAI3361195.1"/>
    </source>
</evidence>
<comment type="caution">
    <text evidence="1">The sequence shown here is derived from an EMBL/GenBank/DDBJ whole genome shotgun (WGS) entry which is preliminary data.</text>
</comment>
<proteinExistence type="predicted"/>
<evidence type="ECO:0000313" key="2">
    <source>
        <dbReference type="Proteomes" id="UP000831701"/>
    </source>
</evidence>
<accession>A0ACB8W0J5</accession>
<gene>
    <name evidence="1" type="ORF">L3Q82_013392</name>
</gene>
<dbReference type="Proteomes" id="UP000831701">
    <property type="component" value="Chromosome 16"/>
</dbReference>
<name>A0ACB8W0J5_9TELE</name>
<dbReference type="EMBL" id="CM041546">
    <property type="protein sequence ID" value="KAI3361195.1"/>
    <property type="molecule type" value="Genomic_DNA"/>
</dbReference>
<sequence>MPRIMTMNGDHQSVAAAPLDLRTTNRERGSSGARTPDCKGRGRDARGTGGSPAPPACTGTDSLQRRCPAVRGSDTGESRKRPADESSSRLPFRKRPFLVEPETQTQSAAPPHGADRCPSAAGTDSEPRESLSALERAADESRVGAAPVTPRRVDEAGPGPDGYTVRFLHPFDYGHYPVLCFPPVPEPSHPLAHQTGNLLTSIALATRQDEDGDTALHIAVVQGELAIVYKLIQLLMVAHRGLDIYNNLRQTPLHLAVITQQANMVQVLLRAGADPTALDRNGQTALHLCCEYDQRDCLSVLLSQPSSSACLEIRNYEGLSPLHLAVLRDHKDLARMLLDAGADINAMDIKSGQSPLMHAVESNNADMVHFLIEGGCDVNSQSYSGNTALHSACGRGQVDTVRLLLKSGADSSLKNYHNDTPVMVAKNKKIADVLRGRGSNQIRVQDQHCVSVSSHGSNLIENVLTQVLTILKRFGDDWKKCLDLPARDNRLKTADVTSTKGNEFEDYCLKRELLMGIFEMGWEKPSPIQEESIPIALSGRDILARAKNGTGKSGAYLIPLLERIDLKKDHIQAIVMVPTRELALQVSQISIQLGKHLGGVKVMATTGGTNLRDDIMRLDETVHVVIATPGRILDLMKKGVAKMDKVHTMVMDEADKLLSQDFVVLIEDIIAFLPKDRQILLYSATFPISVQTFMSKHLRKPYEINLMEELTLKGITQYYAYVTERQKVHCLNTLFSRLQINQSIIFCNSTQRVELLAKKITQLGYSCFYIHAKMMQEYRNRVFHDFRNGLCRNLVCTDLFTRGIDIQAVNVVINFDFPKSAETYLHRIGRSGRFGHLGLAINLITSDDRYNLKNIEDQLVTDIKPIPSSIDKSLLLQSQSMGSVLAAASPSPAPAAAGGGQGVPGMVSVPPGFTMPPVSSVPPASGSGQETADAESPLPNPGTYEECHRKCKEVFPLQMEGVRLVVNKGLSNHFQVCHTVTLSTLNDSGYRFGSTYVGTKQTGPTESFPVMVGDMDNTGSLNAQIIHQLTSAVRSKIAIQTQQHKFVNWQCDMEYRGEDFTSAVTLGNPDVLVGSGILVAHYLQSITPGLALGGELVYHRRPGEEGTVTSFLGRYTGDNYVATLTLGGAGAHATYYHKANDQLQIGVEFEASTRMQDTTTSFGYQLDVPKANLLFKGTVDSNWVVGATLEKKLVPLPLTLALGAFLNHRKNKFQCGFGVTIG</sequence>
<organism evidence="1 2">
    <name type="scientific">Scortum barcoo</name>
    <name type="common">barcoo grunter</name>
    <dbReference type="NCBI Taxonomy" id="214431"/>
    <lineage>
        <taxon>Eukaryota</taxon>
        <taxon>Metazoa</taxon>
        <taxon>Chordata</taxon>
        <taxon>Craniata</taxon>
        <taxon>Vertebrata</taxon>
        <taxon>Euteleostomi</taxon>
        <taxon>Actinopterygii</taxon>
        <taxon>Neopterygii</taxon>
        <taxon>Teleostei</taxon>
        <taxon>Neoteleostei</taxon>
        <taxon>Acanthomorphata</taxon>
        <taxon>Eupercaria</taxon>
        <taxon>Centrarchiformes</taxon>
        <taxon>Terapontoidei</taxon>
        <taxon>Terapontidae</taxon>
        <taxon>Scortum</taxon>
    </lineage>
</organism>
<keyword evidence="2" id="KW-1185">Reference proteome</keyword>
<reference evidence="1" key="1">
    <citation type="submission" date="2022-04" db="EMBL/GenBank/DDBJ databases">
        <title>Jade perch genome.</title>
        <authorList>
            <person name="Chao B."/>
        </authorList>
    </citation>
    <scope>NUCLEOTIDE SEQUENCE</scope>
    <source>
        <strain evidence="1">CB-2022</strain>
    </source>
</reference>